<evidence type="ECO:0000313" key="2">
    <source>
        <dbReference type="Proteomes" id="UP001469553"/>
    </source>
</evidence>
<gene>
    <name evidence="1" type="ORF">AMECASPLE_017872</name>
</gene>
<name>A0ABV0YE53_9TELE</name>
<evidence type="ECO:0000313" key="1">
    <source>
        <dbReference type="EMBL" id="MEQ2291932.1"/>
    </source>
</evidence>
<protein>
    <submittedName>
        <fullName evidence="1">Uncharacterized protein</fullName>
    </submittedName>
</protein>
<dbReference type="Proteomes" id="UP001469553">
    <property type="component" value="Unassembled WGS sequence"/>
</dbReference>
<accession>A0ABV0YE53</accession>
<dbReference type="EMBL" id="JAHRIP010029575">
    <property type="protein sequence ID" value="MEQ2291932.1"/>
    <property type="molecule type" value="Genomic_DNA"/>
</dbReference>
<sequence length="178" mass="20065">MIKSPTAVGLHSKLSKFHMIYLLVVFKRLLGVTEGFSSLLQKKSIDLAQAVHYKTAVHDTLISQRTSHVAEENHSMAKTVCNENNIQEPCLGPRRKQKKMEGFFVEGYCGSSSDLLNDSEPLMQKLFYPCIDRMITELENHFSSISKDIMIGIQACQPKAESFLCVLSLQKLASHYNI</sequence>
<comment type="caution">
    <text evidence="1">The sequence shown here is derived from an EMBL/GenBank/DDBJ whole genome shotgun (WGS) entry which is preliminary data.</text>
</comment>
<reference evidence="1 2" key="1">
    <citation type="submission" date="2021-06" db="EMBL/GenBank/DDBJ databases">
        <authorList>
            <person name="Palmer J.M."/>
        </authorList>
    </citation>
    <scope>NUCLEOTIDE SEQUENCE [LARGE SCALE GENOMIC DNA]</scope>
    <source>
        <strain evidence="1 2">AS_MEX2019</strain>
        <tissue evidence="1">Muscle</tissue>
    </source>
</reference>
<keyword evidence="2" id="KW-1185">Reference proteome</keyword>
<proteinExistence type="predicted"/>
<organism evidence="1 2">
    <name type="scientific">Ameca splendens</name>
    <dbReference type="NCBI Taxonomy" id="208324"/>
    <lineage>
        <taxon>Eukaryota</taxon>
        <taxon>Metazoa</taxon>
        <taxon>Chordata</taxon>
        <taxon>Craniata</taxon>
        <taxon>Vertebrata</taxon>
        <taxon>Euteleostomi</taxon>
        <taxon>Actinopterygii</taxon>
        <taxon>Neopterygii</taxon>
        <taxon>Teleostei</taxon>
        <taxon>Neoteleostei</taxon>
        <taxon>Acanthomorphata</taxon>
        <taxon>Ovalentaria</taxon>
        <taxon>Atherinomorphae</taxon>
        <taxon>Cyprinodontiformes</taxon>
        <taxon>Goodeidae</taxon>
        <taxon>Ameca</taxon>
    </lineage>
</organism>